<gene>
    <name evidence="1" type="ORF">SAMN05216466_106111</name>
</gene>
<dbReference type="RefSeq" id="WP_090685396.1">
    <property type="nucleotide sequence ID" value="NZ_FNCJ01000006.1"/>
</dbReference>
<evidence type="ECO:0000313" key="2">
    <source>
        <dbReference type="Proteomes" id="UP000199706"/>
    </source>
</evidence>
<dbReference type="EMBL" id="FNCJ01000006">
    <property type="protein sequence ID" value="SDG93596.1"/>
    <property type="molecule type" value="Genomic_DNA"/>
</dbReference>
<sequence length="85" mass="9275">MTTYTIDTITAGTELELAGGSARLLKDGEPIGRLVDHGDDSELDVIDITPEELAQLEAHALQSFESREAFLEDLIRRTVDGESTD</sequence>
<dbReference type="Proteomes" id="UP000199706">
    <property type="component" value="Unassembled WGS sequence"/>
</dbReference>
<accession>A0A1G7YB82</accession>
<proteinExistence type="predicted"/>
<name>A0A1G7YB82_9BURK</name>
<reference evidence="1 2" key="1">
    <citation type="submission" date="2016-10" db="EMBL/GenBank/DDBJ databases">
        <authorList>
            <person name="de Groot N.N."/>
        </authorList>
    </citation>
    <scope>NUCLEOTIDE SEQUENCE [LARGE SCALE GENOMIC DNA]</scope>
    <source>
        <strain evidence="1 2">LMG 2247</strain>
    </source>
</reference>
<organism evidence="1 2">
    <name type="scientific">Paraburkholderia phenazinium</name>
    <dbReference type="NCBI Taxonomy" id="60549"/>
    <lineage>
        <taxon>Bacteria</taxon>
        <taxon>Pseudomonadati</taxon>
        <taxon>Pseudomonadota</taxon>
        <taxon>Betaproteobacteria</taxon>
        <taxon>Burkholderiales</taxon>
        <taxon>Burkholderiaceae</taxon>
        <taxon>Paraburkholderia</taxon>
    </lineage>
</organism>
<dbReference type="AlphaFoldDB" id="A0A1G7YB82"/>
<protein>
    <submittedName>
        <fullName evidence="1">Uncharacterized protein</fullName>
    </submittedName>
</protein>
<evidence type="ECO:0000313" key="1">
    <source>
        <dbReference type="EMBL" id="SDG93596.1"/>
    </source>
</evidence>